<dbReference type="EMBL" id="VSSQ01057697">
    <property type="protein sequence ID" value="MPN11479.1"/>
    <property type="molecule type" value="Genomic_DNA"/>
</dbReference>
<accession>A0A645FDP8</accession>
<sequence length="61" mass="6835">MVLRFLLRDMAVFQHFLNDGVIGRNFCDMIVCNYVGAGIAYIDDIGGRIHNIGKNEGRAHP</sequence>
<name>A0A645FDP8_9ZZZZ</name>
<proteinExistence type="predicted"/>
<gene>
    <name evidence="1" type="ORF">SDC9_158782</name>
</gene>
<evidence type="ECO:0000313" key="1">
    <source>
        <dbReference type="EMBL" id="MPN11479.1"/>
    </source>
</evidence>
<organism evidence="1">
    <name type="scientific">bioreactor metagenome</name>
    <dbReference type="NCBI Taxonomy" id="1076179"/>
    <lineage>
        <taxon>unclassified sequences</taxon>
        <taxon>metagenomes</taxon>
        <taxon>ecological metagenomes</taxon>
    </lineage>
</organism>
<reference evidence="1" key="1">
    <citation type="submission" date="2019-08" db="EMBL/GenBank/DDBJ databases">
        <authorList>
            <person name="Kucharzyk K."/>
            <person name="Murdoch R.W."/>
            <person name="Higgins S."/>
            <person name="Loffler F."/>
        </authorList>
    </citation>
    <scope>NUCLEOTIDE SEQUENCE</scope>
</reference>
<comment type="caution">
    <text evidence="1">The sequence shown here is derived from an EMBL/GenBank/DDBJ whole genome shotgun (WGS) entry which is preliminary data.</text>
</comment>
<protein>
    <submittedName>
        <fullName evidence="1">Uncharacterized protein</fullName>
    </submittedName>
</protein>
<dbReference type="AlphaFoldDB" id="A0A645FDP8"/>